<keyword evidence="2" id="KW-0245">EGF-like domain</keyword>
<dbReference type="VEuPathDB" id="TrichDB:TVAG_584430"/>
<dbReference type="GO" id="GO:0004252">
    <property type="term" value="F:serine-type endopeptidase activity"/>
    <property type="evidence" value="ECO:0000318"/>
    <property type="project" value="GO_Central"/>
</dbReference>
<dbReference type="VEuPathDB" id="TrichDB:TVAGG3_0186610"/>
<dbReference type="InterPro" id="IPR051048">
    <property type="entry name" value="Peptidase_S8/S53_subtilisin"/>
</dbReference>
<evidence type="ECO:0000256" key="1">
    <source>
        <dbReference type="ARBA" id="ARBA00011073"/>
    </source>
</evidence>
<evidence type="ECO:0000259" key="4">
    <source>
        <dbReference type="PROSITE" id="PS50026"/>
    </source>
</evidence>
<dbReference type="PANTHER" id="PTHR43399">
    <property type="entry name" value="SUBTILISIN-RELATED"/>
    <property type="match status" value="1"/>
</dbReference>
<dbReference type="Proteomes" id="UP000001542">
    <property type="component" value="Unassembled WGS sequence"/>
</dbReference>
<dbReference type="SMR" id="A2GCL5"/>
<proteinExistence type="inferred from homology"/>
<keyword evidence="6" id="KW-1185">Reference proteome</keyword>
<accession>A2GCL5</accession>
<dbReference type="OrthoDB" id="536624at2759"/>
<dbReference type="Gene3D" id="3.40.50.200">
    <property type="entry name" value="Peptidase S8/S53 domain"/>
    <property type="match status" value="1"/>
</dbReference>
<dbReference type="Gene3D" id="2.60.120.380">
    <property type="match status" value="1"/>
</dbReference>
<dbReference type="InterPro" id="IPR034058">
    <property type="entry name" value="TagA/B/C/D_pept_dom"/>
</dbReference>
<sequence>MLNFSSFLSTFRLDKFAKRLFEDQVEPEPKGWYLISPLIPLKSKKFDNYRQTYPDIFRFEHRITHESYISYLTNEQYAEFSTNIDFNIESHRRYEFLRLRYSPTSYYRFRATDDWDYNISCKKLRYEHFLCYEENTTILDQISEVPEVLEYQVIPSFSYNQKFSDLDSGSIDEEVLQGNQLFRTSNSLNQYGITGRNQKITYHGFGIDLNHSFFYDKTGDMTDAFDIRYNENIDYHRKISRYDLQTETVDSTTDGTYFASIIAGKPYNYDDSTVKGYSGVSFDSKLHVIEKNLTFVNQTFVNESNPNETYTREMVANETFVYDNDKLMDLMKQADSHIITTPLVYNSLFHTNTDEINLLAWKNKEILFVLPAGDVNGEMSSPSDALNALTVGSIKNNLEEASDFTTPGPSYFGAKKPEVVAPGELILGAKKGVPFDDENSNPLNYQNGTYAAAMQVAGLAAQVRQYFVDGYYPTLSANPENSINPTSSLIKSVIINGARNLTEAPLHNPYVGFGIPNIKNSLGFGDFGVRFLDREEISPRDHIMYKLTTDRRSDFSITMNYLDIPLSTFQFGILFADLNLAVEANGMVYLGNNLNRKLSEEKTNTERIIIKDMDPQEIIIHIYSNDYYLEDDEKVTFSLSIFGGFDTQNSLLNPIKIERERNNIQCPGNCSGLGQCVDNGICECEEGRRGIYCQNKMRLLYYFNAIWATRIYDVYDEDVEYLYFQLPQHHTFDIVLSTNWHTNAVYNMIVSVTDDSYGISGKGRKFMFRCDPQHYNGWYGTDEIITKNNRTIILGCYNLNRGESHGKLYIDLHYHATPNPTPIATPTPPATPTLAPTQTPF</sequence>
<comment type="similarity">
    <text evidence="1">Belongs to the peptidase S8 family.</text>
</comment>
<feature type="non-terminal residue" evidence="5">
    <location>
        <position position="841"/>
    </location>
</feature>
<dbReference type="InterPro" id="IPR000742">
    <property type="entry name" value="EGF"/>
</dbReference>
<feature type="domain" description="EGF-like" evidence="4">
    <location>
        <begin position="662"/>
        <end position="694"/>
    </location>
</feature>
<evidence type="ECO:0000313" key="6">
    <source>
        <dbReference type="Proteomes" id="UP000001542"/>
    </source>
</evidence>
<dbReference type="Pfam" id="PF00082">
    <property type="entry name" value="Peptidase_S8"/>
    <property type="match status" value="1"/>
</dbReference>
<dbReference type="AlphaFoldDB" id="A2GCL5"/>
<reference evidence="5" key="2">
    <citation type="journal article" date="2007" name="Science">
        <title>Draft genome sequence of the sexually transmitted pathogen Trichomonas vaginalis.</title>
        <authorList>
            <person name="Carlton J.M."/>
            <person name="Hirt R.P."/>
            <person name="Silva J.C."/>
            <person name="Delcher A.L."/>
            <person name="Schatz M."/>
            <person name="Zhao Q."/>
            <person name="Wortman J.R."/>
            <person name="Bidwell S.L."/>
            <person name="Alsmark U.C.M."/>
            <person name="Besteiro S."/>
            <person name="Sicheritz-Ponten T."/>
            <person name="Noel C.J."/>
            <person name="Dacks J.B."/>
            <person name="Foster P.G."/>
            <person name="Simillion C."/>
            <person name="Van de Peer Y."/>
            <person name="Miranda-Saavedra D."/>
            <person name="Barton G.J."/>
            <person name="Westrop G.D."/>
            <person name="Mueller S."/>
            <person name="Dessi D."/>
            <person name="Fiori P.L."/>
            <person name="Ren Q."/>
            <person name="Paulsen I."/>
            <person name="Zhang H."/>
            <person name="Bastida-Corcuera F.D."/>
            <person name="Simoes-Barbosa A."/>
            <person name="Brown M.T."/>
            <person name="Hayes R.D."/>
            <person name="Mukherjee M."/>
            <person name="Okumura C.Y."/>
            <person name="Schneider R."/>
            <person name="Smith A.J."/>
            <person name="Vanacova S."/>
            <person name="Villalvazo M."/>
            <person name="Haas B.J."/>
            <person name="Pertea M."/>
            <person name="Feldblyum T.V."/>
            <person name="Utterback T.R."/>
            <person name="Shu C.L."/>
            <person name="Osoegawa K."/>
            <person name="de Jong P.J."/>
            <person name="Hrdy I."/>
            <person name="Horvathova L."/>
            <person name="Zubacova Z."/>
            <person name="Dolezal P."/>
            <person name="Malik S.B."/>
            <person name="Logsdon J.M. Jr."/>
            <person name="Henze K."/>
            <person name="Gupta A."/>
            <person name="Wang C.C."/>
            <person name="Dunne R.L."/>
            <person name="Upcroft J.A."/>
            <person name="Upcroft P."/>
            <person name="White O."/>
            <person name="Salzberg S.L."/>
            <person name="Tang P."/>
            <person name="Chiu C.-H."/>
            <person name="Lee Y.-S."/>
            <person name="Embley T.M."/>
            <person name="Coombs G.H."/>
            <person name="Mottram J.C."/>
            <person name="Tachezy J."/>
            <person name="Fraser-Liggett C.M."/>
            <person name="Johnson P.J."/>
        </authorList>
    </citation>
    <scope>NUCLEOTIDE SEQUENCE [LARGE SCALE GENOMIC DNA]</scope>
    <source>
        <strain evidence="5">G3</strain>
    </source>
</reference>
<evidence type="ECO:0000313" key="5">
    <source>
        <dbReference type="EMBL" id="EAX85101.1"/>
    </source>
</evidence>
<dbReference type="EMBL" id="DS115067">
    <property type="protein sequence ID" value="EAX85101.1"/>
    <property type="molecule type" value="Genomic_DNA"/>
</dbReference>
<protein>
    <submittedName>
        <fullName evidence="5">Subtilase family protein</fullName>
    </submittedName>
</protein>
<dbReference type="PANTHER" id="PTHR43399:SF4">
    <property type="entry name" value="CELL WALL-ASSOCIATED PROTEASE"/>
    <property type="match status" value="1"/>
</dbReference>
<keyword evidence="2" id="KW-1015">Disulfide bond</keyword>
<dbReference type="PROSITE" id="PS00022">
    <property type="entry name" value="EGF_1"/>
    <property type="match status" value="1"/>
</dbReference>
<evidence type="ECO:0000256" key="3">
    <source>
        <dbReference type="SAM" id="MobiDB-lite"/>
    </source>
</evidence>
<dbReference type="InParanoid" id="A2GCL5"/>
<evidence type="ECO:0000256" key="2">
    <source>
        <dbReference type="PROSITE-ProRule" id="PRU00076"/>
    </source>
</evidence>
<name>A2GCL5_TRIV3</name>
<feature type="disulfide bond" evidence="2">
    <location>
        <begin position="684"/>
        <end position="693"/>
    </location>
</feature>
<dbReference type="GO" id="GO:0006508">
    <property type="term" value="P:proteolysis"/>
    <property type="evidence" value="ECO:0000318"/>
    <property type="project" value="GO_Central"/>
</dbReference>
<dbReference type="InterPro" id="IPR000209">
    <property type="entry name" value="Peptidase_S8/S53_dom"/>
</dbReference>
<dbReference type="InterPro" id="IPR036852">
    <property type="entry name" value="Peptidase_S8/S53_dom_sf"/>
</dbReference>
<gene>
    <name evidence="5" type="ORF">TVAG_584430</name>
</gene>
<organism evidence="5 6">
    <name type="scientific">Trichomonas vaginalis (strain ATCC PRA-98 / G3)</name>
    <dbReference type="NCBI Taxonomy" id="412133"/>
    <lineage>
        <taxon>Eukaryota</taxon>
        <taxon>Metamonada</taxon>
        <taxon>Parabasalia</taxon>
        <taxon>Trichomonadida</taxon>
        <taxon>Trichomonadidae</taxon>
        <taxon>Trichomonas</taxon>
    </lineage>
</organism>
<dbReference type="PROSITE" id="PS50026">
    <property type="entry name" value="EGF_3"/>
    <property type="match status" value="1"/>
</dbReference>
<feature type="disulfide bond" evidence="2">
    <location>
        <begin position="666"/>
        <end position="676"/>
    </location>
</feature>
<feature type="compositionally biased region" description="Low complexity" evidence="3">
    <location>
        <begin position="832"/>
        <end position="841"/>
    </location>
</feature>
<feature type="region of interest" description="Disordered" evidence="3">
    <location>
        <begin position="820"/>
        <end position="841"/>
    </location>
</feature>
<feature type="compositionally biased region" description="Pro residues" evidence="3">
    <location>
        <begin position="820"/>
        <end position="831"/>
    </location>
</feature>
<comment type="caution">
    <text evidence="2">Lacks conserved residue(s) required for the propagation of feature annotation.</text>
</comment>
<dbReference type="SUPFAM" id="SSF52743">
    <property type="entry name" value="Subtilisin-like"/>
    <property type="match status" value="1"/>
</dbReference>
<dbReference type="VEuPathDB" id="TrichDB:TVAGG3_0766990"/>
<dbReference type="CDD" id="cd04842">
    <property type="entry name" value="Peptidases_S8_Kp43_protease"/>
    <property type="match status" value="1"/>
</dbReference>
<reference evidence="5" key="1">
    <citation type="submission" date="2006-10" db="EMBL/GenBank/DDBJ databases">
        <authorList>
            <person name="Amadeo P."/>
            <person name="Zhao Q."/>
            <person name="Wortman J."/>
            <person name="Fraser-Liggett C."/>
            <person name="Carlton J."/>
        </authorList>
    </citation>
    <scope>NUCLEOTIDE SEQUENCE</scope>
    <source>
        <strain evidence="5">G3</strain>
    </source>
</reference>